<keyword evidence="3" id="KW-1185">Reference proteome</keyword>
<proteinExistence type="predicted"/>
<dbReference type="InterPro" id="IPR029058">
    <property type="entry name" value="AB_hydrolase_fold"/>
</dbReference>
<evidence type="ECO:0000259" key="1">
    <source>
        <dbReference type="Pfam" id="PF07859"/>
    </source>
</evidence>
<dbReference type="RefSeq" id="WP_378623452.1">
    <property type="nucleotide sequence ID" value="NZ_JBHUCM010000030.1"/>
</dbReference>
<keyword evidence="2" id="KW-0378">Hydrolase</keyword>
<evidence type="ECO:0000313" key="3">
    <source>
        <dbReference type="Proteomes" id="UP001597097"/>
    </source>
</evidence>
<feature type="domain" description="Alpha/beta hydrolase fold-3" evidence="1">
    <location>
        <begin position="69"/>
        <end position="133"/>
    </location>
</feature>
<organism evidence="2 3">
    <name type="scientific">Nonomuraea guangzhouensis</name>
    <dbReference type="NCBI Taxonomy" id="1291555"/>
    <lineage>
        <taxon>Bacteria</taxon>
        <taxon>Bacillati</taxon>
        <taxon>Actinomycetota</taxon>
        <taxon>Actinomycetes</taxon>
        <taxon>Streptosporangiales</taxon>
        <taxon>Streptosporangiaceae</taxon>
        <taxon>Nonomuraea</taxon>
    </lineage>
</organism>
<dbReference type="Gene3D" id="3.40.50.1820">
    <property type="entry name" value="alpha/beta hydrolase"/>
    <property type="match status" value="1"/>
</dbReference>
<dbReference type="PANTHER" id="PTHR23024">
    <property type="entry name" value="ARYLACETAMIDE DEACETYLASE"/>
    <property type="match status" value="1"/>
</dbReference>
<dbReference type="InterPro" id="IPR013094">
    <property type="entry name" value="AB_hydrolase_3"/>
</dbReference>
<comment type="caution">
    <text evidence="2">The sequence shown here is derived from an EMBL/GenBank/DDBJ whole genome shotgun (WGS) entry which is preliminary data.</text>
</comment>
<dbReference type="InterPro" id="IPR050466">
    <property type="entry name" value="Carboxylest/Gibb_receptor"/>
</dbReference>
<feature type="non-terminal residue" evidence="2">
    <location>
        <position position="135"/>
    </location>
</feature>
<protein>
    <submittedName>
        <fullName evidence="2">Alpha/beta hydrolase fold domain-containing protein</fullName>
    </submittedName>
</protein>
<reference evidence="3" key="1">
    <citation type="journal article" date="2019" name="Int. J. Syst. Evol. Microbiol.">
        <title>The Global Catalogue of Microorganisms (GCM) 10K type strain sequencing project: providing services to taxonomists for standard genome sequencing and annotation.</title>
        <authorList>
            <consortium name="The Broad Institute Genomics Platform"/>
            <consortium name="The Broad Institute Genome Sequencing Center for Infectious Disease"/>
            <person name="Wu L."/>
            <person name="Ma J."/>
        </authorList>
    </citation>
    <scope>NUCLEOTIDE SEQUENCE [LARGE SCALE GENOMIC DNA]</scope>
    <source>
        <strain evidence="3">CGMCC 1.15399</strain>
    </source>
</reference>
<dbReference type="PANTHER" id="PTHR23024:SF24">
    <property type="entry name" value="ALPHA_BETA HYDROLASE FOLD-3 DOMAIN-CONTAINING PROTEIN"/>
    <property type="match status" value="1"/>
</dbReference>
<dbReference type="GO" id="GO:0016787">
    <property type="term" value="F:hydrolase activity"/>
    <property type="evidence" value="ECO:0007669"/>
    <property type="project" value="UniProtKB-KW"/>
</dbReference>
<evidence type="ECO:0000313" key="2">
    <source>
        <dbReference type="EMBL" id="MFD1541775.1"/>
    </source>
</evidence>
<gene>
    <name evidence="2" type="ORF">ACFSJ0_32315</name>
</gene>
<sequence>MDPELEAFLPLFPRADLTDPAAARKNLAELAGAAPAADTAGMEIEDRLVPADPDVAVRIYRPRQAQGAIVWLRGGGFVMGDLDTEHPWASRLADGSGAVVISVGYRQAPEHRFPAALDDAYAVLTWTAEYAAELG</sequence>
<dbReference type="Pfam" id="PF07859">
    <property type="entry name" value="Abhydrolase_3"/>
    <property type="match status" value="1"/>
</dbReference>
<dbReference type="Proteomes" id="UP001597097">
    <property type="component" value="Unassembled WGS sequence"/>
</dbReference>
<dbReference type="SUPFAM" id="SSF53474">
    <property type="entry name" value="alpha/beta-Hydrolases"/>
    <property type="match status" value="1"/>
</dbReference>
<accession>A0ABW4GG25</accession>
<name>A0ABW4GG25_9ACTN</name>
<dbReference type="EMBL" id="JBHUCM010000030">
    <property type="protein sequence ID" value="MFD1541775.1"/>
    <property type="molecule type" value="Genomic_DNA"/>
</dbReference>